<keyword evidence="3" id="KW-1185">Reference proteome</keyword>
<name>A0A1H8J591_9RHOB</name>
<evidence type="ECO:0000313" key="2">
    <source>
        <dbReference type="EMBL" id="SEN76010.1"/>
    </source>
</evidence>
<evidence type="ECO:0000313" key="3">
    <source>
        <dbReference type="Proteomes" id="UP000198761"/>
    </source>
</evidence>
<dbReference type="EMBL" id="FOCE01000007">
    <property type="protein sequence ID" value="SEN76010.1"/>
    <property type="molecule type" value="Genomic_DNA"/>
</dbReference>
<evidence type="ECO:0000256" key="1">
    <source>
        <dbReference type="SAM" id="SignalP"/>
    </source>
</evidence>
<dbReference type="AlphaFoldDB" id="A0A1H8J591"/>
<dbReference type="Proteomes" id="UP000198761">
    <property type="component" value="Unassembled WGS sequence"/>
</dbReference>
<reference evidence="2 3" key="1">
    <citation type="submission" date="2016-10" db="EMBL/GenBank/DDBJ databases">
        <authorList>
            <person name="de Groot N.N."/>
        </authorList>
    </citation>
    <scope>NUCLEOTIDE SEQUENCE [LARGE SCALE GENOMIC DNA]</scope>
    <source>
        <strain evidence="2 3">DSM 3857</strain>
    </source>
</reference>
<gene>
    <name evidence="2" type="ORF">SAMN04488103_107152</name>
</gene>
<dbReference type="OrthoDB" id="7689766at2"/>
<organism evidence="2 3">
    <name type="scientific">Gemmobacter aquatilis</name>
    <dbReference type="NCBI Taxonomy" id="933059"/>
    <lineage>
        <taxon>Bacteria</taxon>
        <taxon>Pseudomonadati</taxon>
        <taxon>Pseudomonadota</taxon>
        <taxon>Alphaproteobacteria</taxon>
        <taxon>Rhodobacterales</taxon>
        <taxon>Paracoccaceae</taxon>
        <taxon>Gemmobacter</taxon>
    </lineage>
</organism>
<feature type="chain" id="PRO_5011686033" evidence="1">
    <location>
        <begin position="22"/>
        <end position="128"/>
    </location>
</feature>
<protein>
    <submittedName>
        <fullName evidence="2">Uncharacterized protein</fullName>
    </submittedName>
</protein>
<dbReference type="RefSeq" id="WP_091302136.1">
    <property type="nucleotide sequence ID" value="NZ_FOCE01000007.1"/>
</dbReference>
<keyword evidence="1" id="KW-0732">Signal</keyword>
<sequence length="128" mass="13412">MFRSALVAFALAASLAAPALAFTASNGLPVKDEGNGTFYVGYHGESGATAFWCAAAQYGTQALGLRLTDHIWRVSPPPRRAGEGIRFSVRPEGAAQSSGLLHFGGEAADLSISHALEFCSKPADMLKE</sequence>
<feature type="signal peptide" evidence="1">
    <location>
        <begin position="1"/>
        <end position="21"/>
    </location>
</feature>
<proteinExistence type="predicted"/>
<accession>A0A1H8J591</accession>